<proteinExistence type="predicted"/>
<dbReference type="Proteomes" id="UP000521313">
    <property type="component" value="Unassembled WGS sequence"/>
</dbReference>
<gene>
    <name evidence="1" type="ORF">HNQ43_000950</name>
</gene>
<name>A0A7W8D0D3_9FIRM</name>
<evidence type="ECO:0000313" key="1">
    <source>
        <dbReference type="EMBL" id="MBB5184903.1"/>
    </source>
</evidence>
<evidence type="ECO:0000313" key="2">
    <source>
        <dbReference type="Proteomes" id="UP000521313"/>
    </source>
</evidence>
<accession>A0A7W8D0D3</accession>
<reference evidence="1 2" key="1">
    <citation type="submission" date="2020-08" db="EMBL/GenBank/DDBJ databases">
        <title>Genomic Encyclopedia of Type Strains, Phase IV (KMG-IV): sequencing the most valuable type-strain genomes for metagenomic binning, comparative biology and taxonomic classification.</title>
        <authorList>
            <person name="Goeker M."/>
        </authorList>
    </citation>
    <scope>NUCLEOTIDE SEQUENCE [LARGE SCALE GENOMIC DNA]</scope>
    <source>
        <strain evidence="1 2">DSM 26963</strain>
    </source>
</reference>
<organism evidence="1 2">
    <name type="scientific">Faecalicoccus acidiformans</name>
    <dbReference type="NCBI Taxonomy" id="915173"/>
    <lineage>
        <taxon>Bacteria</taxon>
        <taxon>Bacillati</taxon>
        <taxon>Bacillota</taxon>
        <taxon>Erysipelotrichia</taxon>
        <taxon>Erysipelotrichales</taxon>
        <taxon>Erysipelotrichaceae</taxon>
        <taxon>Faecalicoccus</taxon>
    </lineage>
</organism>
<comment type="caution">
    <text evidence="1">The sequence shown here is derived from an EMBL/GenBank/DDBJ whole genome shotgun (WGS) entry which is preliminary data.</text>
</comment>
<sequence>MYLELATYAPTILDERGVCMIKRDFYLHQIIQSMWDGKIKVITGLR</sequence>
<dbReference type="EMBL" id="JACHHD010000008">
    <property type="protein sequence ID" value="MBB5184903.1"/>
    <property type="molecule type" value="Genomic_DNA"/>
</dbReference>
<dbReference type="AlphaFoldDB" id="A0A7W8D0D3"/>
<dbReference type="RefSeq" id="WP_183375295.1">
    <property type="nucleotide sequence ID" value="NZ_JACHHD010000008.1"/>
</dbReference>
<protein>
    <submittedName>
        <fullName evidence="1">Uncharacterized protein</fullName>
    </submittedName>
</protein>